<name>A0ABN7AXS1_9HEMI</name>
<protein>
    <submittedName>
        <fullName evidence="1">Uncharacterized protein</fullName>
    </submittedName>
</protein>
<reference evidence="1 2" key="1">
    <citation type="submission" date="2023-09" db="EMBL/GenBank/DDBJ databases">
        <title>Nesidiocoris tenuis whole genome shotgun sequence.</title>
        <authorList>
            <person name="Shibata T."/>
            <person name="Shimoda M."/>
            <person name="Kobayashi T."/>
            <person name="Uehara T."/>
        </authorList>
    </citation>
    <scope>NUCLEOTIDE SEQUENCE [LARGE SCALE GENOMIC DNA]</scope>
    <source>
        <strain evidence="1 2">Japan</strain>
    </source>
</reference>
<keyword evidence="2" id="KW-1185">Reference proteome</keyword>
<accession>A0ABN7AXS1</accession>
<proteinExistence type="predicted"/>
<gene>
    <name evidence="1" type="ORF">NTJ_09794</name>
</gene>
<sequence length="101" mass="11498">MSSSRHQTRHNASDLAVFGISEKFRDPSRCRPMYSANARICSASVSMAHRYTAGVVATVIRRSEGRQSSGSLPRRRPVRERSHCSSEICFEQWMMSFWDNG</sequence>
<evidence type="ECO:0000313" key="2">
    <source>
        <dbReference type="Proteomes" id="UP001307889"/>
    </source>
</evidence>
<dbReference type="Proteomes" id="UP001307889">
    <property type="component" value="Chromosome 7"/>
</dbReference>
<dbReference type="EMBL" id="AP028915">
    <property type="protein sequence ID" value="BES96981.1"/>
    <property type="molecule type" value="Genomic_DNA"/>
</dbReference>
<evidence type="ECO:0000313" key="1">
    <source>
        <dbReference type="EMBL" id="BES96981.1"/>
    </source>
</evidence>
<organism evidence="1 2">
    <name type="scientific">Nesidiocoris tenuis</name>
    <dbReference type="NCBI Taxonomy" id="355587"/>
    <lineage>
        <taxon>Eukaryota</taxon>
        <taxon>Metazoa</taxon>
        <taxon>Ecdysozoa</taxon>
        <taxon>Arthropoda</taxon>
        <taxon>Hexapoda</taxon>
        <taxon>Insecta</taxon>
        <taxon>Pterygota</taxon>
        <taxon>Neoptera</taxon>
        <taxon>Paraneoptera</taxon>
        <taxon>Hemiptera</taxon>
        <taxon>Heteroptera</taxon>
        <taxon>Panheteroptera</taxon>
        <taxon>Cimicomorpha</taxon>
        <taxon>Miridae</taxon>
        <taxon>Dicyphina</taxon>
        <taxon>Nesidiocoris</taxon>
    </lineage>
</organism>